<dbReference type="InParanoid" id="A0A165EA57"/>
<dbReference type="AlphaFoldDB" id="A0A165EA57"/>
<gene>
    <name evidence="2" type="ORF">LAESUDRAFT_759392</name>
</gene>
<feature type="region of interest" description="Disordered" evidence="1">
    <location>
        <begin position="38"/>
        <end position="74"/>
    </location>
</feature>
<organism evidence="2 3">
    <name type="scientific">Laetiporus sulphureus 93-53</name>
    <dbReference type="NCBI Taxonomy" id="1314785"/>
    <lineage>
        <taxon>Eukaryota</taxon>
        <taxon>Fungi</taxon>
        <taxon>Dikarya</taxon>
        <taxon>Basidiomycota</taxon>
        <taxon>Agaricomycotina</taxon>
        <taxon>Agaricomycetes</taxon>
        <taxon>Polyporales</taxon>
        <taxon>Laetiporus</taxon>
    </lineage>
</organism>
<dbReference type="RefSeq" id="XP_040764311.1">
    <property type="nucleotide sequence ID" value="XM_040912592.1"/>
</dbReference>
<reference evidence="2 3" key="1">
    <citation type="journal article" date="2016" name="Mol. Biol. Evol.">
        <title>Comparative Genomics of Early-Diverging Mushroom-Forming Fungi Provides Insights into the Origins of Lignocellulose Decay Capabilities.</title>
        <authorList>
            <person name="Nagy L.G."/>
            <person name="Riley R."/>
            <person name="Tritt A."/>
            <person name="Adam C."/>
            <person name="Daum C."/>
            <person name="Floudas D."/>
            <person name="Sun H."/>
            <person name="Yadav J.S."/>
            <person name="Pangilinan J."/>
            <person name="Larsson K.H."/>
            <person name="Matsuura K."/>
            <person name="Barry K."/>
            <person name="Labutti K."/>
            <person name="Kuo R."/>
            <person name="Ohm R.A."/>
            <person name="Bhattacharya S.S."/>
            <person name="Shirouzu T."/>
            <person name="Yoshinaga Y."/>
            <person name="Martin F.M."/>
            <person name="Grigoriev I.V."/>
            <person name="Hibbett D.S."/>
        </authorList>
    </citation>
    <scope>NUCLEOTIDE SEQUENCE [LARGE SCALE GENOMIC DNA]</scope>
    <source>
        <strain evidence="2 3">93-53</strain>
    </source>
</reference>
<dbReference type="GeneID" id="63829620"/>
<name>A0A165EA57_9APHY</name>
<evidence type="ECO:0000313" key="2">
    <source>
        <dbReference type="EMBL" id="KZT06571.1"/>
    </source>
</evidence>
<sequence>MKDVSAPELSSKIIQPFIDDEQQCLQPEDEDDELLLQPSSHITSIQTEKDEESEGELIPAKEENEESSSEMSKQISQTINFNLHAFCRPTLNLNPSK</sequence>
<dbReference type="EMBL" id="KV427624">
    <property type="protein sequence ID" value="KZT06571.1"/>
    <property type="molecule type" value="Genomic_DNA"/>
</dbReference>
<accession>A0A165EA57</accession>
<proteinExistence type="predicted"/>
<evidence type="ECO:0000313" key="3">
    <source>
        <dbReference type="Proteomes" id="UP000076871"/>
    </source>
</evidence>
<keyword evidence="3" id="KW-1185">Reference proteome</keyword>
<dbReference type="Proteomes" id="UP000076871">
    <property type="component" value="Unassembled WGS sequence"/>
</dbReference>
<protein>
    <submittedName>
        <fullName evidence="2">Uncharacterized protein</fullName>
    </submittedName>
</protein>
<evidence type="ECO:0000256" key="1">
    <source>
        <dbReference type="SAM" id="MobiDB-lite"/>
    </source>
</evidence>